<dbReference type="CDD" id="cd17273">
    <property type="entry name" value="RMtype1_S_EcoJA69PI-TRD1-CR1_like"/>
    <property type="match status" value="1"/>
</dbReference>
<accession>R7Y8F2</accession>
<evidence type="ECO:0000256" key="2">
    <source>
        <dbReference type="ARBA" id="ARBA00022747"/>
    </source>
</evidence>
<dbReference type="PANTHER" id="PTHR30408:SF12">
    <property type="entry name" value="TYPE I RESTRICTION ENZYME MJAVIII SPECIFICITY SUBUNIT"/>
    <property type="match status" value="1"/>
</dbReference>
<dbReference type="Gene3D" id="1.10.287.1120">
    <property type="entry name" value="Bipartite methylase S protein"/>
    <property type="match status" value="1"/>
</dbReference>
<feature type="domain" description="Type I restriction modification DNA specificity" evidence="4">
    <location>
        <begin position="25"/>
        <end position="142"/>
    </location>
</feature>
<evidence type="ECO:0000256" key="3">
    <source>
        <dbReference type="ARBA" id="ARBA00023125"/>
    </source>
</evidence>
<dbReference type="GO" id="GO:0003677">
    <property type="term" value="F:DNA binding"/>
    <property type="evidence" value="ECO:0007669"/>
    <property type="project" value="UniProtKB-KW"/>
</dbReference>
<organism evidence="5 6">
    <name type="scientific">Gordonia terrae C-6</name>
    <dbReference type="NCBI Taxonomy" id="1316928"/>
    <lineage>
        <taxon>Bacteria</taxon>
        <taxon>Bacillati</taxon>
        <taxon>Actinomycetota</taxon>
        <taxon>Actinomycetes</taxon>
        <taxon>Mycobacteriales</taxon>
        <taxon>Gordoniaceae</taxon>
        <taxon>Gordonia</taxon>
    </lineage>
</organism>
<evidence type="ECO:0000313" key="5">
    <source>
        <dbReference type="EMBL" id="EON32277.1"/>
    </source>
</evidence>
<dbReference type="InterPro" id="IPR000055">
    <property type="entry name" value="Restrct_endonuc_typeI_TRD"/>
</dbReference>
<proteinExistence type="inferred from homology"/>
<dbReference type="GO" id="GO:0009307">
    <property type="term" value="P:DNA restriction-modification system"/>
    <property type="evidence" value="ECO:0007669"/>
    <property type="project" value="UniProtKB-KW"/>
</dbReference>
<dbReference type="SUPFAM" id="SSF116734">
    <property type="entry name" value="DNA methylase specificity domain"/>
    <property type="match status" value="2"/>
</dbReference>
<dbReference type="REBASE" id="66494">
    <property type="entry name" value="S.GteC6ORF12995P"/>
</dbReference>
<dbReference type="Pfam" id="PF01420">
    <property type="entry name" value="Methylase_S"/>
    <property type="match status" value="2"/>
</dbReference>
<evidence type="ECO:0000256" key="1">
    <source>
        <dbReference type="ARBA" id="ARBA00010923"/>
    </source>
</evidence>
<comment type="caution">
    <text evidence="5">The sequence shown here is derived from an EMBL/GenBank/DDBJ whole genome shotgun (WGS) entry which is preliminary data.</text>
</comment>
<dbReference type="AlphaFoldDB" id="R7Y8F2"/>
<name>R7Y8F2_9ACTN</name>
<dbReference type="InterPro" id="IPR044946">
    <property type="entry name" value="Restrct_endonuc_typeI_TRD_sf"/>
</dbReference>
<gene>
    <name evidence="5" type="ORF">GTC6_12990</name>
</gene>
<keyword evidence="2" id="KW-0680">Restriction system</keyword>
<dbReference type="EMBL" id="AQPW01000014">
    <property type="protein sequence ID" value="EON32277.1"/>
    <property type="molecule type" value="Genomic_DNA"/>
</dbReference>
<evidence type="ECO:0000259" key="4">
    <source>
        <dbReference type="Pfam" id="PF01420"/>
    </source>
</evidence>
<dbReference type="Gene3D" id="3.90.220.20">
    <property type="entry name" value="DNA methylase specificity domains"/>
    <property type="match status" value="2"/>
</dbReference>
<dbReference type="Proteomes" id="UP000013569">
    <property type="component" value="Unassembled WGS sequence"/>
</dbReference>
<comment type="similarity">
    <text evidence="1">Belongs to the type-I restriction system S methylase family.</text>
</comment>
<dbReference type="PATRIC" id="fig|1316928.3.peg.2615"/>
<sequence length="389" mass="42924">MPKDMARGRIDRSTIARIDQSTASRLKQHLLTANDVVLSRRGDVGRTAWVFADDLPALCGTGSMRVHPGRSSFVRPAYLRFFFHTRLAADYLEGHAVGATMPNLNAGIVERMPVPIPPLLIQDSLIALLEALDELIESNRRRVDVLAEMARRIYREWFVKFRYPGHQDLPFIDSDLGPLPEGWRASTCGVELNFIGGGTPSKKEPAYWDGGTVPWYTPTDLTRTGWRYAAPPTLRITEQGVAKSSARVFPAGSVLMTSRATLGVLAVAATHAATNQGFIVILPDDRWDAGFIYEWLDSKATELAALGTGATFKEITKGAFKRFPFVVPAQQVLDAYRATTAPIEQQVRVLEEQIRKLSELRDLLLPKLVTGQIDVSSLDLGALVGDRVA</sequence>
<protein>
    <submittedName>
        <fullName evidence="5">Type-1 restriction enzyme MjaXIP specificity protein</fullName>
    </submittedName>
</protein>
<keyword evidence="3" id="KW-0238">DNA-binding</keyword>
<dbReference type="PANTHER" id="PTHR30408">
    <property type="entry name" value="TYPE-1 RESTRICTION ENZYME ECOKI SPECIFICITY PROTEIN"/>
    <property type="match status" value="1"/>
</dbReference>
<reference evidence="5 6" key="1">
    <citation type="journal article" date="2013" name="Genome Announc.">
        <title>Draft Genome Sequence of a Benzothiophene-Desulfurizing Bacterium, Gordona terrae Strain C-6.</title>
        <authorList>
            <person name="Wang W."/>
            <person name="Ma T."/>
            <person name="Ren Y."/>
            <person name="Li G."/>
        </authorList>
    </citation>
    <scope>NUCLEOTIDE SEQUENCE [LARGE SCALE GENOMIC DNA]</scope>
    <source>
        <strain evidence="5 6">C-6</strain>
    </source>
</reference>
<feature type="domain" description="Type I restriction modification DNA specificity" evidence="4">
    <location>
        <begin position="193"/>
        <end position="329"/>
    </location>
</feature>
<evidence type="ECO:0000313" key="6">
    <source>
        <dbReference type="Proteomes" id="UP000013569"/>
    </source>
</evidence>
<dbReference type="InterPro" id="IPR052021">
    <property type="entry name" value="Type-I_RS_S_subunit"/>
</dbReference>